<organism evidence="4">
    <name type="scientific">Daucus carota subsp. sativus</name>
    <name type="common">Carrot</name>
    <dbReference type="NCBI Taxonomy" id="79200"/>
    <lineage>
        <taxon>Eukaryota</taxon>
        <taxon>Viridiplantae</taxon>
        <taxon>Streptophyta</taxon>
        <taxon>Embryophyta</taxon>
        <taxon>Tracheophyta</taxon>
        <taxon>Spermatophyta</taxon>
        <taxon>Magnoliopsida</taxon>
        <taxon>eudicotyledons</taxon>
        <taxon>Gunneridae</taxon>
        <taxon>Pentapetalae</taxon>
        <taxon>asterids</taxon>
        <taxon>campanulids</taxon>
        <taxon>Apiales</taxon>
        <taxon>Apiaceae</taxon>
        <taxon>Apioideae</taxon>
        <taxon>Scandiceae</taxon>
        <taxon>Daucinae</taxon>
        <taxon>Daucus</taxon>
        <taxon>Daucus sect. Daucus</taxon>
    </lineage>
</organism>
<dbReference type="FunFam" id="3.40.50.300:FF:000570">
    <property type="entry name" value="6-phosphofructo-2-kinase/fructose-2, 6-bisphosphatase-like isoform X1"/>
    <property type="match status" value="1"/>
</dbReference>
<dbReference type="PANTHER" id="PTHR10606:SF44">
    <property type="entry name" value="6-PHOSPHOFRUCTO 2-KINASE_FRUCTOSE 2,6-BISPHOSPHATASE LONG FORM"/>
    <property type="match status" value="1"/>
</dbReference>
<dbReference type="GO" id="GO:2001070">
    <property type="term" value="F:starch binding"/>
    <property type="evidence" value="ECO:0007669"/>
    <property type="project" value="InterPro"/>
</dbReference>
<dbReference type="InterPro" id="IPR001345">
    <property type="entry name" value="PG/BPGM_mutase_AS"/>
</dbReference>
<dbReference type="EMBL" id="LNRQ01000002">
    <property type="protein sequence ID" value="KZN06522.1"/>
    <property type="molecule type" value="Genomic_DNA"/>
</dbReference>
<dbReference type="GO" id="GO:0006000">
    <property type="term" value="P:fructose metabolic process"/>
    <property type="evidence" value="ECO:0007669"/>
    <property type="project" value="InterPro"/>
</dbReference>
<keyword evidence="1" id="KW-0547">Nucleotide-binding</keyword>
<dbReference type="CDD" id="cd07067">
    <property type="entry name" value="HP_PGM_like"/>
    <property type="match status" value="1"/>
</dbReference>
<dbReference type="InterPro" id="IPR003094">
    <property type="entry name" value="6Pfruct_kin"/>
</dbReference>
<protein>
    <recommendedName>
        <fullName evidence="3">CBM20 domain-containing protein</fullName>
    </recommendedName>
</protein>
<dbReference type="SMART" id="SM01065">
    <property type="entry name" value="CBM_2"/>
    <property type="match status" value="1"/>
</dbReference>
<dbReference type="PRINTS" id="PR00991">
    <property type="entry name" value="6PFRUCTKNASE"/>
</dbReference>
<dbReference type="InterPro" id="IPR013078">
    <property type="entry name" value="His_Pase_superF_clade-1"/>
</dbReference>
<dbReference type="Gene3D" id="2.60.40.10">
    <property type="entry name" value="Immunoglobulins"/>
    <property type="match status" value="1"/>
</dbReference>
<evidence type="ECO:0000256" key="1">
    <source>
        <dbReference type="ARBA" id="ARBA00022741"/>
    </source>
</evidence>
<dbReference type="PROSITE" id="PS00175">
    <property type="entry name" value="PG_MUTASE"/>
    <property type="match status" value="1"/>
</dbReference>
<dbReference type="GO" id="GO:0005524">
    <property type="term" value="F:ATP binding"/>
    <property type="evidence" value="ECO:0007669"/>
    <property type="project" value="UniProtKB-KW"/>
</dbReference>
<accession>A0A166EG86</accession>
<dbReference type="OMA" id="NLDHAGG"/>
<dbReference type="STRING" id="79200.A0A166EG86"/>
<dbReference type="FunFam" id="2.60.40.10:FF:000740">
    <property type="entry name" value="6-phosphofructo-2-kinase/fructose-2,6-bisphosphatase"/>
    <property type="match status" value="1"/>
</dbReference>
<dbReference type="InterPro" id="IPR002044">
    <property type="entry name" value="CBM20"/>
</dbReference>
<dbReference type="SUPFAM" id="SSF53254">
    <property type="entry name" value="Phosphoglycerate mutase-like"/>
    <property type="match status" value="1"/>
</dbReference>
<dbReference type="InterPro" id="IPR029033">
    <property type="entry name" value="His_PPase_superfam"/>
</dbReference>
<dbReference type="GO" id="GO:0005829">
    <property type="term" value="C:cytosol"/>
    <property type="evidence" value="ECO:0007669"/>
    <property type="project" value="TreeGrafter"/>
</dbReference>
<name>A0A166EG86_DAUCS</name>
<dbReference type="PANTHER" id="PTHR10606">
    <property type="entry name" value="6-PHOSPHOFRUCTO-2-KINASE/FRUCTOSE-2,6-BISPHOSPHATASE"/>
    <property type="match status" value="1"/>
</dbReference>
<evidence type="ECO:0000256" key="2">
    <source>
        <dbReference type="ARBA" id="ARBA00022840"/>
    </source>
</evidence>
<dbReference type="InterPro" id="IPR013784">
    <property type="entry name" value="Carb-bd-like_fold"/>
</dbReference>
<gene>
    <name evidence="4" type="ORF">DCAR_007359</name>
</gene>
<sequence>MGTGSSTNSDNTLLDCDQGDDREGGQLYISLKMENYKVKHDLIPHVYGSVPLVGSWDTTKALSMQRESTSTWELSFVVPPNHETLDFKFLLKPKYSSTPCVVEDGADRLLTRGTLQGDARLALFKLNEEEVLEYKVLIKADRVSPFDLAASWRAYRENLRPSTVRGIPDISINPAPQLGVENCSSASLDLDLEHYEVPTPETANSRVYAANMTETPRFGIAGKTDGLESASHFSKGLEVTVPDPAKTFSASGMVETKSIGMVSAMQKQDSHRGLFVDRGVGSPRLAKLPSLSNFPIDHKSDSDPKVGLPARGKTFTAAKLTRYLRWLGHDTKHFNVGKYRRLKHGANQSADFFRADNPEGMEARNEVAALAMEDMIAWMQEGGGQVGIFDATNSTSRRRNMLMKMAEGNCKIIFLETICTDRQIIERNIRLKIQQSPDYAEEADFEKGYQDFRTRLDNYEKVYEPVDEGSYIKVIDMAKGQGGQIQVNNISGYLPGRIVFFLVNTHLTPRPILLTRHGQSQDNVRGRIGGDTVISDTGEIYAKKLANFVEKRLKNERAASIQWRALDEINAGVCDGMSYEEIKKNMPEEYESRKKDKLRYRYPRGESYLDVIQRLEPVIIELERQRAPVVVVSHQAVLRALYAYFADRPLKEIPHIEVPLHTIIEIQMGVTGVQEKRYKLMD</sequence>
<proteinExistence type="predicted"/>
<feature type="domain" description="CBM20" evidence="3">
    <location>
        <begin position="21"/>
        <end position="128"/>
    </location>
</feature>
<dbReference type="Gramene" id="KZN06522">
    <property type="protein sequence ID" value="KZN06522"/>
    <property type="gene ID" value="DCAR_007359"/>
</dbReference>
<dbReference type="SUPFAM" id="SSF49452">
    <property type="entry name" value="Starch-binding domain-like"/>
    <property type="match status" value="1"/>
</dbReference>
<dbReference type="GO" id="GO:0003873">
    <property type="term" value="F:6-phosphofructo-2-kinase activity"/>
    <property type="evidence" value="ECO:0007669"/>
    <property type="project" value="InterPro"/>
</dbReference>
<evidence type="ECO:0000259" key="3">
    <source>
        <dbReference type="PROSITE" id="PS51166"/>
    </source>
</evidence>
<dbReference type="Pfam" id="PF00300">
    <property type="entry name" value="His_Phos_1"/>
    <property type="match status" value="1"/>
</dbReference>
<evidence type="ECO:0000313" key="4">
    <source>
        <dbReference type="EMBL" id="KZN06522.1"/>
    </source>
</evidence>
<dbReference type="Gene3D" id="3.40.50.1240">
    <property type="entry name" value="Phosphoglycerate mutase-like"/>
    <property type="match status" value="2"/>
</dbReference>
<dbReference type="Pfam" id="PF01591">
    <property type="entry name" value="6PF2K"/>
    <property type="match status" value="1"/>
</dbReference>
<dbReference type="InterPro" id="IPR027417">
    <property type="entry name" value="P-loop_NTPase"/>
</dbReference>
<comment type="caution">
    <text evidence="4">The sequence shown here is derived from an EMBL/GenBank/DDBJ whole genome shotgun (WGS) entry which is preliminary data.</text>
</comment>
<dbReference type="SMART" id="SM00855">
    <property type="entry name" value="PGAM"/>
    <property type="match status" value="1"/>
</dbReference>
<dbReference type="AlphaFoldDB" id="A0A166EG86"/>
<keyword evidence="2" id="KW-0067">ATP-binding</keyword>
<dbReference type="SUPFAM" id="SSF52540">
    <property type="entry name" value="P-loop containing nucleoside triphosphate hydrolases"/>
    <property type="match status" value="1"/>
</dbReference>
<dbReference type="GO" id="GO:0004331">
    <property type="term" value="F:fructose-2,6-bisphosphate 2-phosphatase activity"/>
    <property type="evidence" value="ECO:0007669"/>
    <property type="project" value="TreeGrafter"/>
</dbReference>
<dbReference type="InterPro" id="IPR013783">
    <property type="entry name" value="Ig-like_fold"/>
</dbReference>
<dbReference type="FunFam" id="3.40.50.1240:FF:000006">
    <property type="entry name" value="6-phosphofructo-2-kinase/fructose-2, 6-bisphosphatase"/>
    <property type="match status" value="1"/>
</dbReference>
<dbReference type="InterPro" id="IPR013079">
    <property type="entry name" value="6Phosfructo_kin"/>
</dbReference>
<dbReference type="GO" id="GO:0006003">
    <property type="term" value="P:fructose 2,6-bisphosphate metabolic process"/>
    <property type="evidence" value="ECO:0007669"/>
    <property type="project" value="InterPro"/>
</dbReference>
<reference evidence="4" key="1">
    <citation type="journal article" date="2016" name="Nat. Genet.">
        <title>A high-quality carrot genome assembly provides new insights into carotenoid accumulation and asterid genome evolution.</title>
        <authorList>
            <person name="Iorizzo M."/>
            <person name="Ellison S."/>
            <person name="Senalik D."/>
            <person name="Zeng P."/>
            <person name="Satapoomin P."/>
            <person name="Huang J."/>
            <person name="Bowman M."/>
            <person name="Iovene M."/>
            <person name="Sanseverino W."/>
            <person name="Cavagnaro P."/>
            <person name="Yildiz M."/>
            <person name="Macko-Podgorni A."/>
            <person name="Moranska E."/>
            <person name="Grzebelus E."/>
            <person name="Grzebelus D."/>
            <person name="Ashrafi H."/>
            <person name="Zheng Z."/>
            <person name="Cheng S."/>
            <person name="Spooner D."/>
            <person name="Van Deynze A."/>
            <person name="Simon P."/>
        </authorList>
    </citation>
    <scope>NUCLEOTIDE SEQUENCE [LARGE SCALE GENOMIC DNA]</scope>
    <source>
        <tissue evidence="4">Leaf</tissue>
    </source>
</reference>
<dbReference type="PIRSF" id="PIRSF000709">
    <property type="entry name" value="6PFK_2-Ptase"/>
    <property type="match status" value="1"/>
</dbReference>
<dbReference type="PROSITE" id="PS51166">
    <property type="entry name" value="CBM20"/>
    <property type="match status" value="1"/>
</dbReference>
<dbReference type="Gene3D" id="3.40.50.300">
    <property type="entry name" value="P-loop containing nucleotide triphosphate hydrolases"/>
    <property type="match status" value="1"/>
</dbReference>